<organism evidence="2 3">
    <name type="scientific">Podila minutissima</name>
    <dbReference type="NCBI Taxonomy" id="64525"/>
    <lineage>
        <taxon>Eukaryota</taxon>
        <taxon>Fungi</taxon>
        <taxon>Fungi incertae sedis</taxon>
        <taxon>Mucoromycota</taxon>
        <taxon>Mortierellomycotina</taxon>
        <taxon>Mortierellomycetes</taxon>
        <taxon>Mortierellales</taxon>
        <taxon>Mortierellaceae</taxon>
        <taxon>Podila</taxon>
    </lineage>
</organism>
<evidence type="ECO:0000313" key="2">
    <source>
        <dbReference type="EMBL" id="KAF9334164.1"/>
    </source>
</evidence>
<dbReference type="AlphaFoldDB" id="A0A9P5VNA9"/>
<dbReference type="Gene3D" id="3.30.70.1060">
    <property type="entry name" value="Dimeric alpha+beta barrel"/>
    <property type="match status" value="1"/>
</dbReference>
<keyword evidence="3" id="KW-1185">Reference proteome</keyword>
<dbReference type="EMBL" id="JAAAUY010000163">
    <property type="protein sequence ID" value="KAF9334164.1"/>
    <property type="molecule type" value="Genomic_DNA"/>
</dbReference>
<dbReference type="PANTHER" id="PTHR33606:SF3">
    <property type="entry name" value="PROTEIN YCII"/>
    <property type="match status" value="1"/>
</dbReference>
<dbReference type="InterPro" id="IPR005545">
    <property type="entry name" value="YCII"/>
</dbReference>
<proteinExistence type="predicted"/>
<dbReference type="Proteomes" id="UP000696485">
    <property type="component" value="Unassembled WGS sequence"/>
</dbReference>
<comment type="caution">
    <text evidence="2">The sequence shown here is derived from an EMBL/GenBank/DDBJ whole genome shotgun (WGS) entry which is preliminary data.</text>
</comment>
<gene>
    <name evidence="2" type="ORF">BG006_002622</name>
</gene>
<accession>A0A9P5VNA9</accession>
<reference evidence="2" key="1">
    <citation type="journal article" date="2020" name="Fungal Divers.">
        <title>Resolving the Mortierellaceae phylogeny through synthesis of multi-gene phylogenetics and phylogenomics.</title>
        <authorList>
            <person name="Vandepol N."/>
            <person name="Liber J."/>
            <person name="Desiro A."/>
            <person name="Na H."/>
            <person name="Kennedy M."/>
            <person name="Barry K."/>
            <person name="Grigoriev I.V."/>
            <person name="Miller A.N."/>
            <person name="O'Donnell K."/>
            <person name="Stajich J.E."/>
            <person name="Bonito G."/>
        </authorList>
    </citation>
    <scope>NUCLEOTIDE SEQUENCE</scope>
    <source>
        <strain evidence="2">NVP1</strain>
    </source>
</reference>
<dbReference type="InterPro" id="IPR011008">
    <property type="entry name" value="Dimeric_a/b-barrel"/>
</dbReference>
<dbReference type="SUPFAM" id="SSF54909">
    <property type="entry name" value="Dimeric alpha+beta barrel"/>
    <property type="match status" value="1"/>
</dbReference>
<evidence type="ECO:0000259" key="1">
    <source>
        <dbReference type="Pfam" id="PF03795"/>
    </source>
</evidence>
<name>A0A9P5VNA9_9FUNG</name>
<dbReference type="InterPro" id="IPR051807">
    <property type="entry name" value="Sec-metab_biosynth-assoc"/>
</dbReference>
<sequence>MLLKSIISKTSPAATTRIAHRAFSAAAAQNHQFIVIARDYKDAEALNRRQSVRPKHLEGATALKKSGKLQLGGALLTDHTETGKMIGSIMIFEAESQEEVVKIIEKDEYVTGKVWENYQVIPFRSAKF</sequence>
<feature type="domain" description="YCII-related" evidence="1">
    <location>
        <begin position="37"/>
        <end position="124"/>
    </location>
</feature>
<protein>
    <recommendedName>
        <fullName evidence="1">YCII-related domain-containing protein</fullName>
    </recommendedName>
</protein>
<evidence type="ECO:0000313" key="3">
    <source>
        <dbReference type="Proteomes" id="UP000696485"/>
    </source>
</evidence>
<dbReference type="Pfam" id="PF03795">
    <property type="entry name" value="YCII"/>
    <property type="match status" value="1"/>
</dbReference>
<dbReference type="PANTHER" id="PTHR33606">
    <property type="entry name" value="PROTEIN YCII"/>
    <property type="match status" value="1"/>
</dbReference>